<sequence>MAEMELEGLAASPELQQLSESDLKRLNSDLAGIRSKKEGPQGYQYALIANQSGMYKCHTCESGFRFLNEGDVWKYGETTTKRYSGPQLAFKEAGLPLTEVPQFFGTRRQIKIAEKLKIYSHLARYKELPAGNRIRR</sequence>
<dbReference type="EMBL" id="JBEVCJ010000097">
    <property type="protein sequence ID" value="MET1257541.1"/>
    <property type="molecule type" value="Genomic_DNA"/>
</dbReference>
<protein>
    <submittedName>
        <fullName evidence="1">Uncharacterized protein</fullName>
    </submittedName>
</protein>
<gene>
    <name evidence="1" type="ORF">ABVT43_20590</name>
</gene>
<name>A0ABV2C028_9GAMM</name>
<comment type="caution">
    <text evidence="1">The sequence shown here is derived from an EMBL/GenBank/DDBJ whole genome shotgun (WGS) entry which is preliminary data.</text>
</comment>
<organism evidence="1 2">
    <name type="scientific">Aliikangiella maris</name>
    <dbReference type="NCBI Taxonomy" id="3162458"/>
    <lineage>
        <taxon>Bacteria</taxon>
        <taxon>Pseudomonadati</taxon>
        <taxon>Pseudomonadota</taxon>
        <taxon>Gammaproteobacteria</taxon>
        <taxon>Oceanospirillales</taxon>
        <taxon>Pleioneaceae</taxon>
        <taxon>Aliikangiella</taxon>
    </lineage>
</organism>
<accession>A0ABV2C028</accession>
<keyword evidence="2" id="KW-1185">Reference proteome</keyword>
<evidence type="ECO:0000313" key="2">
    <source>
        <dbReference type="Proteomes" id="UP001548189"/>
    </source>
</evidence>
<dbReference type="Proteomes" id="UP001548189">
    <property type="component" value="Unassembled WGS sequence"/>
</dbReference>
<evidence type="ECO:0000313" key="1">
    <source>
        <dbReference type="EMBL" id="MET1257541.1"/>
    </source>
</evidence>
<reference evidence="1 2" key="1">
    <citation type="submission" date="2024-06" db="EMBL/GenBank/DDBJ databases">
        <authorList>
            <person name="Li F."/>
        </authorList>
    </citation>
    <scope>NUCLEOTIDE SEQUENCE [LARGE SCALE GENOMIC DNA]</scope>
    <source>
        <strain evidence="1 2">GXAS 311</strain>
    </source>
</reference>
<proteinExistence type="predicted"/>